<evidence type="ECO:0000256" key="2">
    <source>
        <dbReference type="ARBA" id="ARBA00022490"/>
    </source>
</evidence>
<comment type="subunit">
    <text evidence="8">Heterotetramer of two alpha chains (FadB) and two beta chains (FadA).</text>
</comment>
<dbReference type="InterPro" id="IPR020616">
    <property type="entry name" value="Thiolase_N"/>
</dbReference>
<sequence>MSIQASDVVIIDALRTPMGRSKGGAFRQVRAEELSAVCLRALLARNPAPDPADIEDVIWGCVNQTLEQGANIARNSALLAGLPHSVAGQTINRLCGSSMSALHSAAQAIQSGNGDCFIVGGVEHMGHLAMDHGIDFNPALSKQVTKASMMMGLTAELLGQMNAISREQQDQFAARSHRLAHQAQLEGRWQNEIIATEGMDERGFKILVEQDEVIRPDTSVETLATLKPVFNPRGGTITAGSSSAISDGASALLVMSADKAQQLGLKPRVRVLSMAVAGCDPSIMGYGPVPATEKALKRAGLKLADLDIIELNEAFAAQALSVLKGLNLLDQIDTRVNLNGGAIALGHPLGCSGARISTTLINLMEQRDASLGLATMCIGMGQGIATVFERVG</sequence>
<dbReference type="GO" id="GO:0010124">
    <property type="term" value="P:phenylacetate catabolic process"/>
    <property type="evidence" value="ECO:0007669"/>
    <property type="project" value="TreeGrafter"/>
</dbReference>
<feature type="active site" description="Acyl-thioester intermediate" evidence="8 9">
    <location>
        <position position="95"/>
    </location>
</feature>
<comment type="subcellular location">
    <subcellularLocation>
        <location evidence="8">Cytoplasm</location>
    </subcellularLocation>
</comment>
<feature type="active site" description="Proton acceptor" evidence="8 9">
    <location>
        <position position="347"/>
    </location>
</feature>
<comment type="function">
    <text evidence="8">Catalyzes the final step of fatty acid oxidation in which acetyl-CoA is released and the CoA ester of a fatty acid two carbons shorter is formed.</text>
</comment>
<dbReference type="GO" id="GO:0006635">
    <property type="term" value="P:fatty acid beta-oxidation"/>
    <property type="evidence" value="ECO:0007669"/>
    <property type="project" value="UniProtKB-UniRule"/>
</dbReference>
<dbReference type="Proteomes" id="UP000236745">
    <property type="component" value="Unassembled WGS sequence"/>
</dbReference>
<protein>
    <recommendedName>
        <fullName evidence="8">3-ketoacyl-CoA thiolase</fullName>
        <ecNumber evidence="8">2.3.1.16</ecNumber>
    </recommendedName>
    <alternativeName>
        <fullName evidence="8">Acetyl-CoA acyltransferase</fullName>
    </alternativeName>
    <alternativeName>
        <fullName evidence="8">Beta-ketothiolase</fullName>
    </alternativeName>
    <alternativeName>
        <fullName evidence="8">Fatty acid oxidation complex subunit beta</fullName>
    </alternativeName>
</protein>
<dbReference type="Gene3D" id="3.40.47.10">
    <property type="match status" value="2"/>
</dbReference>
<keyword evidence="7 8" id="KW-0012">Acyltransferase</keyword>
<dbReference type="EC" id="2.3.1.16" evidence="8"/>
<dbReference type="InterPro" id="IPR050215">
    <property type="entry name" value="Thiolase-like_sf_Thiolase"/>
</dbReference>
<gene>
    <name evidence="8" type="primary">fadA</name>
    <name evidence="13" type="ORF">SAMN05444390_10213</name>
</gene>
<dbReference type="PROSITE" id="PS00737">
    <property type="entry name" value="THIOLASE_2"/>
    <property type="match status" value="1"/>
</dbReference>
<organism evidence="13 14">
    <name type="scientific">Marinobacterium lutimaris</name>
    <dbReference type="NCBI Taxonomy" id="568106"/>
    <lineage>
        <taxon>Bacteria</taxon>
        <taxon>Pseudomonadati</taxon>
        <taxon>Pseudomonadota</taxon>
        <taxon>Gammaproteobacteria</taxon>
        <taxon>Oceanospirillales</taxon>
        <taxon>Oceanospirillaceae</taxon>
        <taxon>Marinobacterium</taxon>
    </lineage>
</organism>
<evidence type="ECO:0000313" key="14">
    <source>
        <dbReference type="Proteomes" id="UP000236745"/>
    </source>
</evidence>
<dbReference type="RefSeq" id="WP_104003132.1">
    <property type="nucleotide sequence ID" value="NZ_FNVQ01000002.1"/>
</dbReference>
<comment type="catalytic activity">
    <reaction evidence="8">
        <text>an acyl-CoA + acetyl-CoA = a 3-oxoacyl-CoA + CoA</text>
        <dbReference type="Rhea" id="RHEA:21564"/>
        <dbReference type="ChEBI" id="CHEBI:57287"/>
        <dbReference type="ChEBI" id="CHEBI:57288"/>
        <dbReference type="ChEBI" id="CHEBI:58342"/>
        <dbReference type="ChEBI" id="CHEBI:90726"/>
        <dbReference type="EC" id="2.3.1.16"/>
    </reaction>
</comment>
<keyword evidence="14" id="KW-1185">Reference proteome</keyword>
<keyword evidence="6 8" id="KW-0443">Lipid metabolism</keyword>
<dbReference type="FunFam" id="3.40.47.10:FF:000010">
    <property type="entry name" value="Acetyl-CoA acetyltransferase (Thiolase)"/>
    <property type="match status" value="1"/>
</dbReference>
<keyword evidence="2 8" id="KW-0963">Cytoplasm</keyword>
<dbReference type="PIRSF" id="PIRSF000429">
    <property type="entry name" value="Ac-CoA_Ac_transf"/>
    <property type="match status" value="1"/>
</dbReference>
<dbReference type="CDD" id="cd00751">
    <property type="entry name" value="thiolase"/>
    <property type="match status" value="1"/>
</dbReference>
<dbReference type="InterPro" id="IPR020615">
    <property type="entry name" value="Thiolase_acyl_enz_int_AS"/>
</dbReference>
<dbReference type="GO" id="GO:0005737">
    <property type="term" value="C:cytoplasm"/>
    <property type="evidence" value="ECO:0007669"/>
    <property type="project" value="UniProtKB-SubCell"/>
</dbReference>
<dbReference type="OrthoDB" id="9764638at2"/>
<keyword evidence="5 8" id="KW-0442">Lipid degradation</keyword>
<dbReference type="HAMAP" id="MF_01620">
    <property type="entry name" value="FadA"/>
    <property type="match status" value="1"/>
</dbReference>
<dbReference type="NCBIfam" id="TIGR01930">
    <property type="entry name" value="AcCoA-C-Actrans"/>
    <property type="match status" value="1"/>
</dbReference>
<dbReference type="PANTHER" id="PTHR43853:SF11">
    <property type="entry name" value="3-KETOACYL-COA THIOLASE FADA"/>
    <property type="match status" value="1"/>
</dbReference>
<evidence type="ECO:0000256" key="8">
    <source>
        <dbReference type="HAMAP-Rule" id="MF_01620"/>
    </source>
</evidence>
<keyword evidence="3 8" id="KW-0808">Transferase</keyword>
<dbReference type="InterPro" id="IPR016039">
    <property type="entry name" value="Thiolase-like"/>
</dbReference>
<evidence type="ECO:0000256" key="6">
    <source>
        <dbReference type="ARBA" id="ARBA00023098"/>
    </source>
</evidence>
<dbReference type="GO" id="GO:0003988">
    <property type="term" value="F:acetyl-CoA C-acyltransferase activity"/>
    <property type="evidence" value="ECO:0007669"/>
    <property type="project" value="UniProtKB-UniRule"/>
</dbReference>
<dbReference type="PANTHER" id="PTHR43853">
    <property type="entry name" value="3-KETOACYL-COA THIOLASE, PEROXISOMAL"/>
    <property type="match status" value="1"/>
</dbReference>
<dbReference type="AlphaFoldDB" id="A0A1H6AGH4"/>
<accession>A0A1H6AGH4</accession>
<evidence type="ECO:0000256" key="1">
    <source>
        <dbReference type="ARBA" id="ARBA00010982"/>
    </source>
</evidence>
<name>A0A1H6AGH4_9GAMM</name>
<dbReference type="PROSITE" id="PS00098">
    <property type="entry name" value="THIOLASE_1"/>
    <property type="match status" value="1"/>
</dbReference>
<proteinExistence type="inferred from homology"/>
<evidence type="ECO:0000256" key="5">
    <source>
        <dbReference type="ARBA" id="ARBA00022963"/>
    </source>
</evidence>
<evidence type="ECO:0000256" key="7">
    <source>
        <dbReference type="ARBA" id="ARBA00023315"/>
    </source>
</evidence>
<evidence type="ECO:0000313" key="13">
    <source>
        <dbReference type="EMBL" id="SEG47482.1"/>
    </source>
</evidence>
<dbReference type="InterPro" id="IPR020613">
    <property type="entry name" value="Thiolase_CS"/>
</dbReference>
<dbReference type="EMBL" id="FNVQ01000002">
    <property type="protein sequence ID" value="SEG47482.1"/>
    <property type="molecule type" value="Genomic_DNA"/>
</dbReference>
<dbReference type="InterPro" id="IPR020617">
    <property type="entry name" value="Thiolase_C"/>
</dbReference>
<feature type="domain" description="Thiolase C-terminal" evidence="12">
    <location>
        <begin position="266"/>
        <end position="390"/>
    </location>
</feature>
<dbReference type="Pfam" id="PF02803">
    <property type="entry name" value="Thiolase_C"/>
    <property type="match status" value="1"/>
</dbReference>
<keyword evidence="4 8" id="KW-0276">Fatty acid metabolism</keyword>
<evidence type="ECO:0000256" key="10">
    <source>
        <dbReference type="RuleBase" id="RU003557"/>
    </source>
</evidence>
<dbReference type="InterPro" id="IPR020610">
    <property type="entry name" value="Thiolase_AS"/>
</dbReference>
<evidence type="ECO:0000259" key="12">
    <source>
        <dbReference type="Pfam" id="PF02803"/>
    </source>
</evidence>
<dbReference type="InterPro" id="IPR002155">
    <property type="entry name" value="Thiolase"/>
</dbReference>
<dbReference type="PROSITE" id="PS00099">
    <property type="entry name" value="THIOLASE_3"/>
    <property type="match status" value="1"/>
</dbReference>
<evidence type="ECO:0000259" key="11">
    <source>
        <dbReference type="Pfam" id="PF00108"/>
    </source>
</evidence>
<dbReference type="InterPro" id="IPR012805">
    <property type="entry name" value="FadA"/>
</dbReference>
<dbReference type="NCBIfam" id="NF006510">
    <property type="entry name" value="PRK08947.1"/>
    <property type="match status" value="1"/>
</dbReference>
<feature type="domain" description="Thiolase N-terminal" evidence="11">
    <location>
        <begin position="8"/>
        <end position="257"/>
    </location>
</feature>
<evidence type="ECO:0000256" key="3">
    <source>
        <dbReference type="ARBA" id="ARBA00022679"/>
    </source>
</evidence>
<evidence type="ECO:0000256" key="4">
    <source>
        <dbReference type="ARBA" id="ARBA00022832"/>
    </source>
</evidence>
<evidence type="ECO:0000256" key="9">
    <source>
        <dbReference type="PIRSR" id="PIRSR000429-1"/>
    </source>
</evidence>
<feature type="active site" description="Proton acceptor" evidence="8 9">
    <location>
        <position position="377"/>
    </location>
</feature>
<comment type="pathway">
    <text evidence="8">Lipid metabolism; fatty acid beta-oxidation.</text>
</comment>
<comment type="similarity">
    <text evidence="1 8 10">Belongs to the thiolase-like superfamily. Thiolase family.</text>
</comment>
<dbReference type="Pfam" id="PF00108">
    <property type="entry name" value="Thiolase_N"/>
    <property type="match status" value="1"/>
</dbReference>
<dbReference type="NCBIfam" id="TIGR02445">
    <property type="entry name" value="fadA"/>
    <property type="match status" value="1"/>
</dbReference>
<dbReference type="SUPFAM" id="SSF53901">
    <property type="entry name" value="Thiolase-like"/>
    <property type="match status" value="2"/>
</dbReference>
<reference evidence="13 14" key="1">
    <citation type="submission" date="2016-10" db="EMBL/GenBank/DDBJ databases">
        <authorList>
            <person name="de Groot N.N."/>
        </authorList>
    </citation>
    <scope>NUCLEOTIDE SEQUENCE [LARGE SCALE GENOMIC DNA]</scope>
    <source>
        <strain evidence="13 14">DSM 22012</strain>
    </source>
</reference>
<dbReference type="UniPathway" id="UPA00659"/>